<dbReference type="Pfam" id="PF00034">
    <property type="entry name" value="Cytochrom_C"/>
    <property type="match status" value="1"/>
</dbReference>
<feature type="domain" description="Cytochrome c" evidence="8">
    <location>
        <begin position="14"/>
        <end position="104"/>
    </location>
</feature>
<feature type="chain" id="PRO_5014699303" evidence="7">
    <location>
        <begin position="23"/>
        <end position="221"/>
    </location>
</feature>
<dbReference type="PROSITE" id="PS51007">
    <property type="entry name" value="CYTC"/>
    <property type="match status" value="2"/>
</dbReference>
<keyword evidence="5 6" id="KW-0408">Iron</keyword>
<proteinExistence type="predicted"/>
<evidence type="ECO:0000256" key="6">
    <source>
        <dbReference type="PROSITE-ProRule" id="PRU00433"/>
    </source>
</evidence>
<dbReference type="GO" id="GO:0046872">
    <property type="term" value="F:metal ion binding"/>
    <property type="evidence" value="ECO:0007669"/>
    <property type="project" value="UniProtKB-KW"/>
</dbReference>
<keyword evidence="7" id="KW-0732">Signal</keyword>
<evidence type="ECO:0000256" key="1">
    <source>
        <dbReference type="ARBA" id="ARBA00022448"/>
    </source>
</evidence>
<name>A0A1H6FIV7_9GAMM</name>
<dbReference type="Gene3D" id="1.10.760.10">
    <property type="entry name" value="Cytochrome c-like domain"/>
    <property type="match status" value="2"/>
</dbReference>
<keyword evidence="1" id="KW-0813">Transport</keyword>
<keyword evidence="10" id="KW-1185">Reference proteome</keyword>
<keyword evidence="4" id="KW-0249">Electron transport</keyword>
<dbReference type="InterPro" id="IPR036909">
    <property type="entry name" value="Cyt_c-like_dom_sf"/>
</dbReference>
<gene>
    <name evidence="9" type="primary">cyc1</name>
    <name evidence="9" type="ORF">MBHS_04878</name>
</gene>
<evidence type="ECO:0000313" key="10">
    <source>
        <dbReference type="Proteomes" id="UP000236724"/>
    </source>
</evidence>
<dbReference type="RefSeq" id="WP_286019601.1">
    <property type="nucleotide sequence ID" value="NZ_FMSV02000557.1"/>
</dbReference>
<dbReference type="InterPro" id="IPR009056">
    <property type="entry name" value="Cyt_c-like_dom"/>
</dbReference>
<protein>
    <submittedName>
        <fullName evidence="9">Cytochrome c-552</fullName>
    </submittedName>
</protein>
<keyword evidence="2 6" id="KW-0349">Heme</keyword>
<evidence type="ECO:0000313" key="9">
    <source>
        <dbReference type="EMBL" id="SEH08985.1"/>
    </source>
</evidence>
<evidence type="ECO:0000256" key="2">
    <source>
        <dbReference type="ARBA" id="ARBA00022617"/>
    </source>
</evidence>
<feature type="domain" description="Cytochrome c" evidence="8">
    <location>
        <begin position="138"/>
        <end position="219"/>
    </location>
</feature>
<accession>A0A1H6FIV7</accession>
<dbReference type="SUPFAM" id="SSF46626">
    <property type="entry name" value="Cytochrome c"/>
    <property type="match status" value="2"/>
</dbReference>
<dbReference type="PANTHER" id="PTHR33751">
    <property type="entry name" value="CBB3-TYPE CYTOCHROME C OXIDASE SUBUNIT FIXP"/>
    <property type="match status" value="1"/>
</dbReference>
<keyword evidence="3 6" id="KW-0479">Metal-binding</keyword>
<dbReference type="Proteomes" id="UP000236724">
    <property type="component" value="Unassembled WGS sequence"/>
</dbReference>
<reference evidence="9 10" key="1">
    <citation type="submission" date="2016-10" db="EMBL/GenBank/DDBJ databases">
        <authorList>
            <person name="de Groot N.N."/>
        </authorList>
    </citation>
    <scope>NUCLEOTIDE SEQUENCE [LARGE SCALE GENOMIC DNA]</scope>
    <source>
        <strain evidence="9">MBHS1</strain>
    </source>
</reference>
<sequence length="221" mass="25332">MLKYVKTMVLSLLITQAFPAMAFDLDNAEEIHEVCASCHGEFSQGGKQGEYPRLAGLSAEFIAEQLRLFQGRVRQNMPMLPHTEERELPEEDILDISAYITEIKLETKLPLLDETKKIDAFQRLMAAKKILNIARAEGDAKAGEKRYNQECRSCHGNKGWGKETVPMLAGQYTNYLWRQVAKYRKGLRIHDKDEPDEELLKDFTDSELQDIFAYLSIVDDE</sequence>
<evidence type="ECO:0000259" key="8">
    <source>
        <dbReference type="PROSITE" id="PS51007"/>
    </source>
</evidence>
<evidence type="ECO:0000256" key="3">
    <source>
        <dbReference type="ARBA" id="ARBA00022723"/>
    </source>
</evidence>
<dbReference type="Pfam" id="PF13442">
    <property type="entry name" value="Cytochrome_CBB3"/>
    <property type="match status" value="1"/>
</dbReference>
<evidence type="ECO:0000256" key="7">
    <source>
        <dbReference type="SAM" id="SignalP"/>
    </source>
</evidence>
<dbReference type="EMBL" id="FMSV02000557">
    <property type="protein sequence ID" value="SEH08985.1"/>
    <property type="molecule type" value="Genomic_DNA"/>
</dbReference>
<evidence type="ECO:0000256" key="4">
    <source>
        <dbReference type="ARBA" id="ARBA00022982"/>
    </source>
</evidence>
<dbReference type="AlphaFoldDB" id="A0A1H6FIV7"/>
<dbReference type="InterPro" id="IPR050597">
    <property type="entry name" value="Cytochrome_c_Oxidase_Subunit"/>
</dbReference>
<feature type="signal peptide" evidence="7">
    <location>
        <begin position="1"/>
        <end position="22"/>
    </location>
</feature>
<evidence type="ECO:0000256" key="5">
    <source>
        <dbReference type="ARBA" id="ARBA00023004"/>
    </source>
</evidence>
<dbReference type="GO" id="GO:0020037">
    <property type="term" value="F:heme binding"/>
    <property type="evidence" value="ECO:0007669"/>
    <property type="project" value="InterPro"/>
</dbReference>
<organism evidence="9 10">
    <name type="scientific">Candidatus Venteria ishoeyi</name>
    <dbReference type="NCBI Taxonomy" id="1899563"/>
    <lineage>
        <taxon>Bacteria</taxon>
        <taxon>Pseudomonadati</taxon>
        <taxon>Pseudomonadota</taxon>
        <taxon>Gammaproteobacteria</taxon>
        <taxon>Thiotrichales</taxon>
        <taxon>Thiotrichaceae</taxon>
        <taxon>Venteria</taxon>
    </lineage>
</organism>
<dbReference type="GO" id="GO:0009055">
    <property type="term" value="F:electron transfer activity"/>
    <property type="evidence" value="ECO:0007669"/>
    <property type="project" value="InterPro"/>
</dbReference>
<dbReference type="PANTHER" id="PTHR33751:SF9">
    <property type="entry name" value="CYTOCHROME C4"/>
    <property type="match status" value="1"/>
</dbReference>